<dbReference type="PANTHER" id="PTHR47074:SF11">
    <property type="entry name" value="REVERSE TRANSCRIPTASE-LIKE PROTEIN"/>
    <property type="match status" value="1"/>
</dbReference>
<dbReference type="GO" id="GO:0004523">
    <property type="term" value="F:RNA-DNA hybrid ribonuclease activity"/>
    <property type="evidence" value="ECO:0007669"/>
    <property type="project" value="InterPro"/>
</dbReference>
<sequence>MQRYDPIEQILFNCGSIKLNVDAANNTAAFAVLARGDDGEVLKAWTKLVQLDDPLVAEAAAALWALELVSSEKFQNILVEGDCKKNFNVELMAVDLGRLIP</sequence>
<dbReference type="Gene3D" id="3.30.420.10">
    <property type="entry name" value="Ribonuclease H-like superfamily/Ribonuclease H"/>
    <property type="match status" value="1"/>
</dbReference>
<dbReference type="Pfam" id="PF13456">
    <property type="entry name" value="RVT_3"/>
    <property type="match status" value="1"/>
</dbReference>
<dbReference type="AlphaFoldDB" id="A0A2N9HRD3"/>
<reference evidence="2" key="1">
    <citation type="submission" date="2018-02" db="EMBL/GenBank/DDBJ databases">
        <authorList>
            <person name="Cohen D.B."/>
            <person name="Kent A.D."/>
        </authorList>
    </citation>
    <scope>NUCLEOTIDE SEQUENCE</scope>
</reference>
<dbReference type="PANTHER" id="PTHR47074">
    <property type="entry name" value="BNAC02G40300D PROTEIN"/>
    <property type="match status" value="1"/>
</dbReference>
<evidence type="ECO:0000259" key="1">
    <source>
        <dbReference type="Pfam" id="PF13456"/>
    </source>
</evidence>
<dbReference type="InterPro" id="IPR052929">
    <property type="entry name" value="RNase_H-like_EbsB-rel"/>
</dbReference>
<feature type="domain" description="RNase H type-1" evidence="1">
    <location>
        <begin position="24"/>
        <end position="87"/>
    </location>
</feature>
<organism evidence="2">
    <name type="scientific">Fagus sylvatica</name>
    <name type="common">Beechnut</name>
    <dbReference type="NCBI Taxonomy" id="28930"/>
    <lineage>
        <taxon>Eukaryota</taxon>
        <taxon>Viridiplantae</taxon>
        <taxon>Streptophyta</taxon>
        <taxon>Embryophyta</taxon>
        <taxon>Tracheophyta</taxon>
        <taxon>Spermatophyta</taxon>
        <taxon>Magnoliopsida</taxon>
        <taxon>eudicotyledons</taxon>
        <taxon>Gunneridae</taxon>
        <taxon>Pentapetalae</taxon>
        <taxon>rosids</taxon>
        <taxon>fabids</taxon>
        <taxon>Fagales</taxon>
        <taxon>Fagaceae</taxon>
        <taxon>Fagus</taxon>
    </lineage>
</organism>
<name>A0A2N9HRD3_FAGSY</name>
<accession>A0A2N9HRD3</accession>
<dbReference type="GO" id="GO:0003676">
    <property type="term" value="F:nucleic acid binding"/>
    <property type="evidence" value="ECO:0007669"/>
    <property type="project" value="InterPro"/>
</dbReference>
<evidence type="ECO:0000313" key="2">
    <source>
        <dbReference type="EMBL" id="SPD14293.1"/>
    </source>
</evidence>
<dbReference type="InterPro" id="IPR036397">
    <property type="entry name" value="RNaseH_sf"/>
</dbReference>
<dbReference type="EMBL" id="OIVN01003902">
    <property type="protein sequence ID" value="SPD14293.1"/>
    <property type="molecule type" value="Genomic_DNA"/>
</dbReference>
<dbReference type="InterPro" id="IPR002156">
    <property type="entry name" value="RNaseH_domain"/>
</dbReference>
<gene>
    <name evidence="2" type="ORF">FSB_LOCUS42175</name>
</gene>
<proteinExistence type="predicted"/>
<protein>
    <recommendedName>
        <fullName evidence="1">RNase H type-1 domain-containing protein</fullName>
    </recommendedName>
</protein>